<accession>A0A6P4IAV6</accession>
<reference evidence="2" key="1">
    <citation type="submission" date="2025-05" db="UniProtKB">
        <authorList>
            <consortium name="RefSeq"/>
        </authorList>
    </citation>
    <scope>NUCLEOTIDE SEQUENCE [LARGE SCALE GENOMIC DNA]</scope>
    <source>
        <strain evidence="2">14028-0561.14</strain>
    </source>
</reference>
<reference evidence="3" key="2">
    <citation type="submission" date="2025-08" db="UniProtKB">
        <authorList>
            <consortium name="RefSeq"/>
        </authorList>
    </citation>
    <scope>IDENTIFICATION</scope>
    <source>
        <strain evidence="3">14028-0561.14</strain>
        <tissue evidence="3">Whole fly</tissue>
    </source>
</reference>
<proteinExistence type="predicted"/>
<dbReference type="RefSeq" id="XP_017019683.1">
    <property type="nucleotide sequence ID" value="XM_017164194.2"/>
</dbReference>
<evidence type="ECO:0000313" key="2">
    <source>
        <dbReference type="Proteomes" id="UP001652661"/>
    </source>
</evidence>
<name>A0A6P4IAV6_DROKI</name>
<feature type="signal peptide" evidence="1">
    <location>
        <begin position="1"/>
        <end position="27"/>
    </location>
</feature>
<organism evidence="2 3">
    <name type="scientific">Drosophila kikkawai</name>
    <name type="common">Fruit fly</name>
    <dbReference type="NCBI Taxonomy" id="30033"/>
    <lineage>
        <taxon>Eukaryota</taxon>
        <taxon>Metazoa</taxon>
        <taxon>Ecdysozoa</taxon>
        <taxon>Arthropoda</taxon>
        <taxon>Hexapoda</taxon>
        <taxon>Insecta</taxon>
        <taxon>Pterygota</taxon>
        <taxon>Neoptera</taxon>
        <taxon>Endopterygota</taxon>
        <taxon>Diptera</taxon>
        <taxon>Brachycera</taxon>
        <taxon>Muscomorpha</taxon>
        <taxon>Ephydroidea</taxon>
        <taxon>Drosophilidae</taxon>
        <taxon>Drosophila</taxon>
        <taxon>Sophophora</taxon>
    </lineage>
</organism>
<protein>
    <submittedName>
        <fullName evidence="3">Uncharacterized protein</fullName>
    </submittedName>
</protein>
<dbReference type="GeneID" id="108072876"/>
<sequence>MLAATKAVTFILAALIAAMILPLPSSAAFTNEPELDQDRPNTNFTALFKAFLDMGNAIFGDWAPERVIEDFIRESER</sequence>
<evidence type="ECO:0000256" key="1">
    <source>
        <dbReference type="SAM" id="SignalP"/>
    </source>
</evidence>
<keyword evidence="1" id="KW-0732">Signal</keyword>
<evidence type="ECO:0000313" key="3">
    <source>
        <dbReference type="RefSeq" id="XP_017019683.1"/>
    </source>
</evidence>
<gene>
    <name evidence="3" type="primary">LOC108072876</name>
</gene>
<keyword evidence="2" id="KW-1185">Reference proteome</keyword>
<dbReference type="OrthoDB" id="7855103at2759"/>
<dbReference type="AlphaFoldDB" id="A0A6P4IAV6"/>
<feature type="chain" id="PRO_5027783548" evidence="1">
    <location>
        <begin position="28"/>
        <end position="77"/>
    </location>
</feature>
<dbReference type="Proteomes" id="UP001652661">
    <property type="component" value="Chromosome 2R"/>
</dbReference>